<evidence type="ECO:0000256" key="1">
    <source>
        <dbReference type="SAM" id="MobiDB-lite"/>
    </source>
</evidence>
<organism evidence="2 3">
    <name type="scientific">Actinorugispora endophytica</name>
    <dbReference type="NCBI Taxonomy" id="1605990"/>
    <lineage>
        <taxon>Bacteria</taxon>
        <taxon>Bacillati</taxon>
        <taxon>Actinomycetota</taxon>
        <taxon>Actinomycetes</taxon>
        <taxon>Streptosporangiales</taxon>
        <taxon>Nocardiopsidaceae</taxon>
        <taxon>Actinorugispora</taxon>
    </lineage>
</organism>
<evidence type="ECO:0000313" key="2">
    <source>
        <dbReference type="EMBL" id="TDQ54421.1"/>
    </source>
</evidence>
<keyword evidence="3" id="KW-1185">Reference proteome</keyword>
<comment type="caution">
    <text evidence="2">The sequence shown here is derived from an EMBL/GenBank/DDBJ whole genome shotgun (WGS) entry which is preliminary data.</text>
</comment>
<dbReference type="Proteomes" id="UP000295281">
    <property type="component" value="Unassembled WGS sequence"/>
</dbReference>
<gene>
    <name evidence="2" type="ORF">EV190_102255</name>
</gene>
<dbReference type="RefSeq" id="WP_133740387.1">
    <property type="nucleotide sequence ID" value="NZ_SNYN01000002.1"/>
</dbReference>
<feature type="compositionally biased region" description="Low complexity" evidence="1">
    <location>
        <begin position="202"/>
        <end position="233"/>
    </location>
</feature>
<reference evidence="2 3" key="1">
    <citation type="submission" date="2019-03" db="EMBL/GenBank/DDBJ databases">
        <title>Genomic Encyclopedia of Type Strains, Phase IV (KMG-IV): sequencing the most valuable type-strain genomes for metagenomic binning, comparative biology and taxonomic classification.</title>
        <authorList>
            <person name="Goeker M."/>
        </authorList>
    </citation>
    <scope>NUCLEOTIDE SEQUENCE [LARGE SCALE GENOMIC DNA]</scope>
    <source>
        <strain evidence="2 3">DSM 46770</strain>
    </source>
</reference>
<feature type="region of interest" description="Disordered" evidence="1">
    <location>
        <begin position="199"/>
        <end position="264"/>
    </location>
</feature>
<feature type="region of interest" description="Disordered" evidence="1">
    <location>
        <begin position="63"/>
        <end position="83"/>
    </location>
</feature>
<dbReference type="AlphaFoldDB" id="A0A4R6V610"/>
<accession>A0A4R6V610</accession>
<protein>
    <submittedName>
        <fullName evidence="2">Uncharacterized protein</fullName>
    </submittedName>
</protein>
<feature type="compositionally biased region" description="Low complexity" evidence="1">
    <location>
        <begin position="460"/>
        <end position="479"/>
    </location>
</feature>
<sequence length="508" mass="53107">MRNTQTLDAPSGQAAVFDIEALLASVGESGDKGVDPFAGLPAYFGDLFAGATLGVDVLSKPAPDADTAETADDVDADAPPTDPASLSAAEVRMLRGHLAHDLRSDRVTRRAFDAYRVHRGGLGVADIARALAYRPRVVDAAGITRTLASAESKGEWLGRVFAMWEGDAGIRRLLAARAVPVAGEEALLLCGGPLLNHRNDAPDAAPDAEAAGPPDATADPAPDTGPKAPGAADRPTGADGTAPSRTASDESPAPAAPRPPSDAEVEVLRAPLARDLRSDRLARRAFGSYAAYHGGGSVVDIVRTLAYQVKVLDEDGATRTLRSVASRSEWLDRVIAGWEGDTGARRLLADRGLDPATATGWRLDPRALTEAEVEVLRAPLARDLRSDRMARRAFDAYRARRSGLGVAEIARTLLYFPTVLDEDGATRALRSVEQKKDWLDRVFAAWEGDAGTRRVLAARGGPAAGASGDDAPPAEDAAPVPEPTGPEAGQATLNSVFAGALLPSDDPA</sequence>
<proteinExistence type="predicted"/>
<feature type="compositionally biased region" description="Acidic residues" evidence="1">
    <location>
        <begin position="66"/>
        <end position="76"/>
    </location>
</feature>
<feature type="region of interest" description="Disordered" evidence="1">
    <location>
        <begin position="460"/>
        <end position="491"/>
    </location>
</feature>
<dbReference type="EMBL" id="SNYN01000002">
    <property type="protein sequence ID" value="TDQ54421.1"/>
    <property type="molecule type" value="Genomic_DNA"/>
</dbReference>
<evidence type="ECO:0000313" key="3">
    <source>
        <dbReference type="Proteomes" id="UP000295281"/>
    </source>
</evidence>
<name>A0A4R6V610_9ACTN</name>